<dbReference type="PANTHER" id="PTHR36577">
    <property type="entry name" value="DUF521 DOMAIN PROTEIN (AFU_ORTHOLOGUE AFUA_6G00490)"/>
    <property type="match status" value="1"/>
</dbReference>
<organism evidence="5 6">
    <name type="scientific">Passalora fulva</name>
    <name type="common">Tomato leaf mold</name>
    <name type="synonym">Cladosporium fulvum</name>
    <dbReference type="NCBI Taxonomy" id="5499"/>
    <lineage>
        <taxon>Eukaryota</taxon>
        <taxon>Fungi</taxon>
        <taxon>Dikarya</taxon>
        <taxon>Ascomycota</taxon>
        <taxon>Pezizomycotina</taxon>
        <taxon>Dothideomycetes</taxon>
        <taxon>Dothideomycetidae</taxon>
        <taxon>Mycosphaerellales</taxon>
        <taxon>Mycosphaerellaceae</taxon>
        <taxon>Fulvia</taxon>
    </lineage>
</organism>
<dbReference type="Proteomes" id="UP000756132">
    <property type="component" value="Chromosome 7"/>
</dbReference>
<gene>
    <name evidence="5" type="ORF">CLAFUR5_10550</name>
</gene>
<dbReference type="CDD" id="cd01355">
    <property type="entry name" value="AcnX"/>
    <property type="match status" value="1"/>
</dbReference>
<evidence type="ECO:0000259" key="4">
    <source>
        <dbReference type="Pfam" id="PF04412"/>
    </source>
</evidence>
<dbReference type="KEGG" id="ffu:CLAFUR5_10550"/>
<proteinExistence type="predicted"/>
<dbReference type="InterPro" id="IPR002840">
    <property type="entry name" value="PMDh-S-like_dom"/>
</dbReference>
<evidence type="ECO:0000313" key="5">
    <source>
        <dbReference type="EMBL" id="UJO19887.1"/>
    </source>
</evidence>
<keyword evidence="1" id="KW-0408">Iron</keyword>
<dbReference type="Gene3D" id="3.50.30.10">
    <property type="entry name" value="Phosphohistidine domain"/>
    <property type="match status" value="1"/>
</dbReference>
<evidence type="ECO:0000256" key="1">
    <source>
        <dbReference type="ARBA" id="ARBA00023004"/>
    </source>
</evidence>
<dbReference type="PANTHER" id="PTHR36577:SF3">
    <property type="entry name" value="DUF521 DOMAIN PROTEIN (AFU_ORTHOLOGUE AFUA_6G00490)"/>
    <property type="match status" value="1"/>
</dbReference>
<reference evidence="5" key="2">
    <citation type="journal article" date="2022" name="Microb. Genom.">
        <title>A chromosome-scale genome assembly of the tomato pathogen Cladosporium fulvum reveals a compartmentalized genome architecture and the presence of a dispensable chromosome.</title>
        <authorList>
            <person name="Zaccaron A.Z."/>
            <person name="Chen L.H."/>
            <person name="Samaras A."/>
            <person name="Stergiopoulos I."/>
        </authorList>
    </citation>
    <scope>NUCLEOTIDE SEQUENCE</scope>
    <source>
        <strain evidence="5">Race5_Kim</strain>
    </source>
</reference>
<dbReference type="GO" id="GO:0016829">
    <property type="term" value="F:lyase activity"/>
    <property type="evidence" value="ECO:0007669"/>
    <property type="project" value="UniProtKB-KW"/>
</dbReference>
<protein>
    <recommendedName>
        <fullName evidence="7">DUF521 domain protein</fullName>
    </recommendedName>
</protein>
<dbReference type="Pfam" id="PF01989">
    <property type="entry name" value="AcnX_swivel_put"/>
    <property type="match status" value="1"/>
</dbReference>
<dbReference type="GeneID" id="71990428"/>
<sequence>MQYNGRCLVDGTASGRLLYSDVPLSFGGGVDPVCGEIVDGPHPLRGQRLKDHVLAIPSGRGSCSGSVAILEVLLNGTGPAALIFQHEEQILTLGIIVSKMMFDFSIPVVVVGGQAFEQLKQYDYVAVSGRSVVASHEPVEVPSESPKRSLVARSVTLTMSDQAMLDGKYGEAASIAMKVLYESAEVQQAASFIDVTQAHIDACVYTGPAGIRFAEHFLHLGDAKFAVPTSMNAISIDKRRWQEIGVDAEYAKQAERLADAYTKMGARPTYTGAPYLLDTVPTSGQHIGWAESNAVNFANSVLGACTQKYPDFIDVCIALTGRAPAAGCHVEEQRAPKLVVEVAKLAASDDSLWPLFGYAVGHVCGPNIPVVLGLEGTRPTMSDLKAFGAAFATTSSAPMFHMSGVTPEASKHEASLATLKRVQLSKGDVFQTWQTLNTAQDSSISLIALGNPHFSFEELTTLSTLCSGKKCHTDISFVVTTSRHNYSQASQAGALKKIEDFGAQILCDTCWCMIQEPIATPEGGHIMTNSGKYAHYAPGLVKRKVHFGSLQDCVDTAVVGKRKTAVPRWLL</sequence>
<dbReference type="RefSeq" id="XP_047764253.1">
    <property type="nucleotide sequence ID" value="XM_047909698.1"/>
</dbReference>
<keyword evidence="2" id="KW-0456">Lyase</keyword>
<dbReference type="EMBL" id="CP090169">
    <property type="protein sequence ID" value="UJO19887.1"/>
    <property type="molecule type" value="Genomic_DNA"/>
</dbReference>
<feature type="domain" description="Phosphomevalonate dehydratase small subunit-like" evidence="3">
    <location>
        <begin position="24"/>
        <end position="109"/>
    </location>
</feature>
<dbReference type="AlphaFoldDB" id="A0A9Q8URM7"/>
<dbReference type="PIRSF" id="PIRSF036630">
    <property type="entry name" value="UCP036630"/>
    <property type="match status" value="1"/>
</dbReference>
<dbReference type="OrthoDB" id="2594507at2759"/>
<evidence type="ECO:0000256" key="2">
    <source>
        <dbReference type="ARBA" id="ARBA00023239"/>
    </source>
</evidence>
<name>A0A9Q8URM7_PASFU</name>
<keyword evidence="6" id="KW-1185">Reference proteome</keyword>
<dbReference type="CDD" id="cd01356">
    <property type="entry name" value="AcnX_swivel"/>
    <property type="match status" value="1"/>
</dbReference>
<dbReference type="OMA" id="CTCTPYL"/>
<dbReference type="SUPFAM" id="SSF52016">
    <property type="entry name" value="LeuD/IlvD-like"/>
    <property type="match status" value="1"/>
</dbReference>
<accession>A0A9Q8URM7</accession>
<dbReference type="Pfam" id="PF04412">
    <property type="entry name" value="AcnX"/>
    <property type="match status" value="1"/>
</dbReference>
<evidence type="ECO:0008006" key="7">
    <source>
        <dbReference type="Google" id="ProtNLM"/>
    </source>
</evidence>
<evidence type="ECO:0000313" key="6">
    <source>
        <dbReference type="Proteomes" id="UP000756132"/>
    </source>
</evidence>
<feature type="domain" description="Phosphomevalonate dehydratase large subunit-like" evidence="4">
    <location>
        <begin position="156"/>
        <end position="555"/>
    </location>
</feature>
<evidence type="ECO:0000259" key="3">
    <source>
        <dbReference type="Pfam" id="PF01989"/>
    </source>
</evidence>
<dbReference type="InterPro" id="IPR012047">
    <property type="entry name" value="AcnX"/>
</dbReference>
<dbReference type="InterPro" id="IPR007506">
    <property type="entry name" value="PMDh-L-like_dom"/>
</dbReference>
<reference evidence="5" key="1">
    <citation type="submission" date="2021-12" db="EMBL/GenBank/DDBJ databases">
        <authorList>
            <person name="Zaccaron A."/>
            <person name="Stergiopoulos I."/>
        </authorList>
    </citation>
    <scope>NUCLEOTIDE SEQUENCE</scope>
    <source>
        <strain evidence="5">Race5_Kim</strain>
    </source>
</reference>